<organism evidence="1 2">
    <name type="scientific">Dysgonomonas alginatilytica</name>
    <dbReference type="NCBI Taxonomy" id="1605892"/>
    <lineage>
        <taxon>Bacteria</taxon>
        <taxon>Pseudomonadati</taxon>
        <taxon>Bacteroidota</taxon>
        <taxon>Bacteroidia</taxon>
        <taxon>Bacteroidales</taxon>
        <taxon>Dysgonomonadaceae</taxon>
        <taxon>Dysgonomonas</taxon>
    </lineage>
</organism>
<reference evidence="1 2" key="1">
    <citation type="submission" date="2018-03" db="EMBL/GenBank/DDBJ databases">
        <title>Genomic Encyclopedia of Archaeal and Bacterial Type Strains, Phase II (KMG-II): from individual species to whole genera.</title>
        <authorList>
            <person name="Goeker M."/>
        </authorList>
    </citation>
    <scope>NUCLEOTIDE SEQUENCE [LARGE SCALE GENOMIC DNA]</scope>
    <source>
        <strain evidence="1 2">DSM 100214</strain>
    </source>
</reference>
<comment type="caution">
    <text evidence="1">The sequence shown here is derived from an EMBL/GenBank/DDBJ whole genome shotgun (WGS) entry which is preliminary data.</text>
</comment>
<dbReference type="AlphaFoldDB" id="A0A2V3PSA4"/>
<evidence type="ECO:0000313" key="1">
    <source>
        <dbReference type="EMBL" id="PXV68077.1"/>
    </source>
</evidence>
<accession>A0A2V3PSA4</accession>
<dbReference type="RefSeq" id="WP_110309366.1">
    <property type="nucleotide sequence ID" value="NZ_QICL01000002.1"/>
</dbReference>
<dbReference type="Proteomes" id="UP000247973">
    <property type="component" value="Unassembled WGS sequence"/>
</dbReference>
<dbReference type="EMBL" id="QICL01000002">
    <property type="protein sequence ID" value="PXV68077.1"/>
    <property type="molecule type" value="Genomic_DNA"/>
</dbReference>
<evidence type="ECO:0000313" key="2">
    <source>
        <dbReference type="Proteomes" id="UP000247973"/>
    </source>
</evidence>
<gene>
    <name evidence="1" type="ORF">CLV62_102108</name>
</gene>
<proteinExistence type="predicted"/>
<protein>
    <submittedName>
        <fullName evidence="1">Uncharacterized protein</fullName>
    </submittedName>
</protein>
<sequence length="189" mass="22091">MELLPFKGHMIPGLKFKEYCVWVLNWSDTPNTFKRMTEIWILEYDGKKVCYLSPYESKSVFQKYHRFDEIIEADINISETNDGITIHVNTEEKETLLLNLKFKKSLKYYFINFFIQHGNKNKIGEKGKTETGAFYHNIPEKIISIAVDKAEFNGNSMKLINKLHLKLDLGDGQASKDPIINYCTHMLEK</sequence>
<name>A0A2V3PSA4_9BACT</name>
<keyword evidence="2" id="KW-1185">Reference proteome</keyword>